<name>A0A9W9HRH2_9EURO</name>
<evidence type="ECO:0000313" key="1">
    <source>
        <dbReference type="EMBL" id="KAJ5156076.1"/>
    </source>
</evidence>
<dbReference type="EMBL" id="JAPQKO010000006">
    <property type="protein sequence ID" value="KAJ5156076.1"/>
    <property type="molecule type" value="Genomic_DNA"/>
</dbReference>
<comment type="caution">
    <text evidence="1">The sequence shown here is derived from an EMBL/GenBank/DDBJ whole genome shotgun (WGS) entry which is preliminary data.</text>
</comment>
<accession>A0A9W9HRH2</accession>
<dbReference type="SUPFAM" id="SSF52047">
    <property type="entry name" value="RNI-like"/>
    <property type="match status" value="1"/>
</dbReference>
<dbReference type="InterPro" id="IPR032675">
    <property type="entry name" value="LRR_dom_sf"/>
</dbReference>
<dbReference type="AlphaFoldDB" id="A0A9W9HRH2"/>
<reference evidence="1" key="1">
    <citation type="submission" date="2022-11" db="EMBL/GenBank/DDBJ databases">
        <authorList>
            <person name="Petersen C."/>
        </authorList>
    </citation>
    <scope>NUCLEOTIDE SEQUENCE</scope>
    <source>
        <strain evidence="1">IBT 21917</strain>
    </source>
</reference>
<keyword evidence="2" id="KW-1185">Reference proteome</keyword>
<organism evidence="1 2">
    <name type="scientific">Penicillium capsulatum</name>
    <dbReference type="NCBI Taxonomy" id="69766"/>
    <lineage>
        <taxon>Eukaryota</taxon>
        <taxon>Fungi</taxon>
        <taxon>Dikarya</taxon>
        <taxon>Ascomycota</taxon>
        <taxon>Pezizomycotina</taxon>
        <taxon>Eurotiomycetes</taxon>
        <taxon>Eurotiomycetidae</taxon>
        <taxon>Eurotiales</taxon>
        <taxon>Aspergillaceae</taxon>
        <taxon>Penicillium</taxon>
    </lineage>
</organism>
<proteinExistence type="predicted"/>
<sequence length="405" mass="45937">MPTKERMHLPTEILVDIANALYMTRESTEPRMEFLRQQDMYNFCLVSRQWYRAGIACLYRQPQLFGGNRFALFAGTICPPSRKKKPTLELGSMVESLWLDKLVHHSSNSVTARLLSRTHKSLVEFVAPRVSFSSVGLLTIFKAKTNVVHRLNGLTALSKCRKLRFLNLSLVDSRSISFPSLKKAISNLSSLKGLHLPKRIPPTKTHWSDGEWPTSLTSIRIGGRLNSDVMRRFEWPFFLEELTLSQCKDLDVVLFESILAGEHLGRSLKRLVICSDNEDQVQYDATDALLSLSKLTSLEVTADILSVLTPFLDDDSKLPLRELTILRGKVDQAWELEFFEYLRDALSLCLSSLLLLKIPKSAAKALPEIMCQEVDDIIQGHLEEIPDDELDDMVLEDVGLIQYDG</sequence>
<evidence type="ECO:0008006" key="3">
    <source>
        <dbReference type="Google" id="ProtNLM"/>
    </source>
</evidence>
<dbReference type="Proteomes" id="UP001146351">
    <property type="component" value="Unassembled WGS sequence"/>
</dbReference>
<gene>
    <name evidence="1" type="ORF">N7492_008879</name>
</gene>
<protein>
    <recommendedName>
        <fullName evidence="3">F-box domain-containing protein</fullName>
    </recommendedName>
</protein>
<dbReference type="Gene3D" id="3.80.10.10">
    <property type="entry name" value="Ribonuclease Inhibitor"/>
    <property type="match status" value="1"/>
</dbReference>
<evidence type="ECO:0000313" key="2">
    <source>
        <dbReference type="Proteomes" id="UP001146351"/>
    </source>
</evidence>
<dbReference type="OrthoDB" id="2125396at2759"/>
<reference evidence="1" key="2">
    <citation type="journal article" date="2023" name="IMA Fungus">
        <title>Comparative genomic study of the Penicillium genus elucidates a diverse pangenome and 15 lateral gene transfer events.</title>
        <authorList>
            <person name="Petersen C."/>
            <person name="Sorensen T."/>
            <person name="Nielsen M.R."/>
            <person name="Sondergaard T.E."/>
            <person name="Sorensen J.L."/>
            <person name="Fitzpatrick D.A."/>
            <person name="Frisvad J.C."/>
            <person name="Nielsen K.L."/>
        </authorList>
    </citation>
    <scope>NUCLEOTIDE SEQUENCE</scope>
    <source>
        <strain evidence="1">IBT 21917</strain>
    </source>
</reference>